<proteinExistence type="predicted"/>
<protein>
    <submittedName>
        <fullName evidence="5">LuxR C-terminal-related transcriptional regulator</fullName>
    </submittedName>
</protein>
<name>A0ABV0GRM4_PAENI</name>
<dbReference type="PRINTS" id="PR00038">
    <property type="entry name" value="HTHLUXR"/>
</dbReference>
<keyword evidence="2" id="KW-0238">DNA-binding</keyword>
<dbReference type="InterPro" id="IPR000792">
    <property type="entry name" value="Tscrpt_reg_LuxR_C"/>
</dbReference>
<gene>
    <name evidence="5" type="ORF">V3C41_08805</name>
</gene>
<dbReference type="PANTHER" id="PTHR43214">
    <property type="entry name" value="TWO-COMPONENT RESPONSE REGULATOR"/>
    <property type="match status" value="1"/>
</dbReference>
<dbReference type="PANTHER" id="PTHR43214:SF24">
    <property type="entry name" value="TRANSCRIPTIONAL REGULATORY PROTEIN NARL-RELATED"/>
    <property type="match status" value="1"/>
</dbReference>
<organism evidence="5 6">
    <name type="scientific">Paenarthrobacter nicotinovorans</name>
    <name type="common">Arthrobacter nicotinovorans</name>
    <dbReference type="NCBI Taxonomy" id="29320"/>
    <lineage>
        <taxon>Bacteria</taxon>
        <taxon>Bacillati</taxon>
        <taxon>Actinomycetota</taxon>
        <taxon>Actinomycetes</taxon>
        <taxon>Micrococcales</taxon>
        <taxon>Micrococcaceae</taxon>
        <taxon>Paenarthrobacter</taxon>
    </lineage>
</organism>
<accession>A0ABV0GRM4</accession>
<evidence type="ECO:0000313" key="6">
    <source>
        <dbReference type="Proteomes" id="UP001448614"/>
    </source>
</evidence>
<sequence>MDDLRGTRPDFVSPQLIAVSKPPLDLLARPRLVARLDAAPDTILLCAPAGFGKSVLIGQWLAGSMHTVAWVSPDQQDTPAFWPSILHALRRCPAIPPSALSGFSGFETNAHEVLSLLAEGLAAADHTVRLVIDGVEGFPAADRDHWIPALLGQAHLPVQLVLAAREGASVDPGRPRLSGRIMELHSQDLAFSLDEINSLAAKTITLLGTHQLGELFRQTAGWPASVVLALRSLRKAADLEAPVGDIAANNRQLAEYLDHEIVQTLTPDERHVLSSTSMCRVLVAAQANALAGHRNAGSILSALADNRDLVESAGSGRKVFLVRPLIRQYFRAELTRKDPDEVLRLNTIAAQWHEQAGEPEAALRHAMDSAEPRLIGALLERHGAALLGSGGVTRVRRAIAALPDSVLAASPKLCLVAALAHVESRQPTTAARYLAAAYRSWTDNPPSELSELRALAEARLSWFSGDWASQDPKATTGYAALPMSRQSDIRIEARMVSVTAAVVEQDYAAAENEAQEALLEATEAGNCYLAGKVYLKLAGISAMQGHLRRAGEYLRQAEEKLPAYAWTAGAGRSVGALMHAAAALLGAEPAAALKYASSAGAELGQLGSSSKGVGAAMRATLELITACAHLDSGDRRHALDGMRQARLRIGQGHLFAQPMAAFIAVIEHTAALSLGHAERAREVLEWAEELIPGTGELCLLRAQGPAGISRFDAATERLRPLHMGVAEPLLEWTWLHVNILECSMAIRTGRRALAGKLLEDALAKADAVGVLRPLAIAPQEVMDLLVERAGTHGPQEELAKRLMALRSPADARLAPLLTPREREVLALLPSHLSQDQMASELHLSVNTVKTHLRIIYSKLGAGTRHDAVAAAYKFGHLP</sequence>
<keyword evidence="1" id="KW-0805">Transcription regulation</keyword>
<dbReference type="CDD" id="cd06170">
    <property type="entry name" value="LuxR_C_like"/>
    <property type="match status" value="1"/>
</dbReference>
<dbReference type="PROSITE" id="PS50043">
    <property type="entry name" value="HTH_LUXR_2"/>
    <property type="match status" value="1"/>
</dbReference>
<dbReference type="Proteomes" id="UP001448614">
    <property type="component" value="Unassembled WGS sequence"/>
</dbReference>
<keyword evidence="3" id="KW-0804">Transcription</keyword>
<dbReference type="InterPro" id="IPR039420">
    <property type="entry name" value="WalR-like"/>
</dbReference>
<evidence type="ECO:0000259" key="4">
    <source>
        <dbReference type="PROSITE" id="PS50043"/>
    </source>
</evidence>
<dbReference type="Pfam" id="PF00196">
    <property type="entry name" value="GerE"/>
    <property type="match status" value="1"/>
</dbReference>
<feature type="domain" description="HTH luxR-type" evidence="4">
    <location>
        <begin position="810"/>
        <end position="875"/>
    </location>
</feature>
<dbReference type="RefSeq" id="WP_347782359.1">
    <property type="nucleotide sequence ID" value="NZ_JBBMFV010000004.1"/>
</dbReference>
<dbReference type="SMART" id="SM00421">
    <property type="entry name" value="HTH_LUXR"/>
    <property type="match status" value="1"/>
</dbReference>
<dbReference type="InterPro" id="IPR036388">
    <property type="entry name" value="WH-like_DNA-bd_sf"/>
</dbReference>
<dbReference type="Pfam" id="PF25873">
    <property type="entry name" value="WHD_MalT"/>
    <property type="match status" value="1"/>
</dbReference>
<dbReference type="Gene3D" id="1.10.10.10">
    <property type="entry name" value="Winged helix-like DNA-binding domain superfamily/Winged helix DNA-binding domain"/>
    <property type="match status" value="1"/>
</dbReference>
<evidence type="ECO:0000256" key="3">
    <source>
        <dbReference type="ARBA" id="ARBA00023163"/>
    </source>
</evidence>
<reference evidence="5 6" key="1">
    <citation type="journal article" date="2024" name="Appl. Microbiol. Biotechnol.">
        <title>Biosynthetic gene clusters with biotechnological applications in novel Antarctic isolates from Actinomycetota.</title>
        <authorList>
            <person name="Bruna P."/>
            <person name="Nunez-Montero K."/>
            <person name="Contreras M.J."/>
            <person name="Leal K."/>
            <person name="Garcia M."/>
            <person name="Abanto M."/>
            <person name="Barrientos L."/>
        </authorList>
    </citation>
    <scope>NUCLEOTIDE SEQUENCE [LARGE SCALE GENOMIC DNA]</scope>
    <source>
        <strain evidence="5 6">Se16.17</strain>
    </source>
</reference>
<evidence type="ECO:0000256" key="2">
    <source>
        <dbReference type="ARBA" id="ARBA00023125"/>
    </source>
</evidence>
<dbReference type="InterPro" id="IPR059106">
    <property type="entry name" value="WHD_MalT"/>
</dbReference>
<evidence type="ECO:0000313" key="5">
    <source>
        <dbReference type="EMBL" id="MEO3941164.1"/>
    </source>
</evidence>
<dbReference type="EMBL" id="JBBMFV010000004">
    <property type="protein sequence ID" value="MEO3941164.1"/>
    <property type="molecule type" value="Genomic_DNA"/>
</dbReference>
<comment type="caution">
    <text evidence="5">The sequence shown here is derived from an EMBL/GenBank/DDBJ whole genome shotgun (WGS) entry which is preliminary data.</text>
</comment>
<evidence type="ECO:0000256" key="1">
    <source>
        <dbReference type="ARBA" id="ARBA00023015"/>
    </source>
</evidence>
<keyword evidence="6" id="KW-1185">Reference proteome</keyword>
<dbReference type="InterPro" id="IPR016032">
    <property type="entry name" value="Sig_transdc_resp-reg_C-effctor"/>
</dbReference>
<dbReference type="SUPFAM" id="SSF46894">
    <property type="entry name" value="C-terminal effector domain of the bipartite response regulators"/>
    <property type="match status" value="1"/>
</dbReference>